<dbReference type="PANTHER" id="PTHR31344:SF0">
    <property type="entry name" value="NUCLEAR PORE COMPLEX PROTEIN NUP205"/>
    <property type="match status" value="1"/>
</dbReference>
<keyword evidence="6" id="KW-1185">Reference proteome</keyword>
<proteinExistence type="inferred from homology"/>
<accession>A0AAW0C8E8</accession>
<evidence type="ECO:0000256" key="3">
    <source>
        <dbReference type="ARBA" id="ARBA00022448"/>
    </source>
</evidence>
<dbReference type="GO" id="GO:0044611">
    <property type="term" value="C:nuclear pore inner ring"/>
    <property type="evidence" value="ECO:0007669"/>
    <property type="project" value="TreeGrafter"/>
</dbReference>
<dbReference type="GO" id="GO:0017056">
    <property type="term" value="F:structural constituent of nuclear pore"/>
    <property type="evidence" value="ECO:0007669"/>
    <property type="project" value="TreeGrafter"/>
</dbReference>
<evidence type="ECO:0000256" key="2">
    <source>
        <dbReference type="ARBA" id="ARBA00005892"/>
    </source>
</evidence>
<evidence type="ECO:0000256" key="1">
    <source>
        <dbReference type="ARBA" id="ARBA00004123"/>
    </source>
</evidence>
<organism evidence="5 6">
    <name type="scientific">Paramarasmius palmivorus</name>
    <dbReference type="NCBI Taxonomy" id="297713"/>
    <lineage>
        <taxon>Eukaryota</taxon>
        <taxon>Fungi</taxon>
        <taxon>Dikarya</taxon>
        <taxon>Basidiomycota</taxon>
        <taxon>Agaricomycotina</taxon>
        <taxon>Agaricomycetes</taxon>
        <taxon>Agaricomycetidae</taxon>
        <taxon>Agaricales</taxon>
        <taxon>Marasmiineae</taxon>
        <taxon>Marasmiaceae</taxon>
        <taxon>Paramarasmius</taxon>
    </lineage>
</organism>
<evidence type="ECO:0000313" key="5">
    <source>
        <dbReference type="EMBL" id="KAK7035362.1"/>
    </source>
</evidence>
<comment type="caution">
    <text evidence="5">The sequence shown here is derived from an EMBL/GenBank/DDBJ whole genome shotgun (WGS) entry which is preliminary data.</text>
</comment>
<sequence length="2101" mass="232740">METISRLRAVLINALDNRGAQYAEQEVFDELIIHKPRLVKVFDVGIRDVEQQREIESGKIVINGKKVAVNSDFARQVIFLSQQLECSERYVAGLLHSVMSENPNLDPVRCIELTVSEFHQRRRDLADCLRYLFQATEAAQYEDASSLCQHIGHFARTEIMPPERQGSGLVPIAYRIFKEIENLGNVLSRADVARKNARSDTTIPSAGQGSPSLGADILNARYESLKYERRSLATSLYLLARLGWFSPNEVKVIVEWLQANPNNAMTYYMLTTILAAFDPADPQSFSGQARTLLANDQANMTFMTQKLAPTTQWKEPGLKATILLKWTLFLATHRHNNPRLENREGFRTEELETQIWNAVQGDLFAYLGVAVLQLQRRYGVFHVPSVMVNLVPSAEQEQREAPSDDFRLPVLTAFETLVRLLITHASSELRKIKQRQEDLVLANARDRSRGPGRFGGSVVPEGDKPPPRNDIALLYSFIGLLYSSLPEESALQFWGAGPQGETPPTFLELFESSAGRLPAFLQWAVWSTQAHDATMTMALFDMLAGLAKGQHCSELAYNFMARGGGEVIPGSSLPNSGSGSTVSWDIIFGLLDAWASGATVRTAPNHSLSQSGMSQLTYQNQNQQHTELSIGPSDVLLAQSFLRLLSAVVTYSVAVRVAISGHTQFRAIPTLVSLIPLSVPLELKGMLFETLSAFCQPGAGIPGLEICRAVWTLMEKLEVINVRPLPSTGYSITIRPGKGVEVELDEIEGSHGLYPATIPFLKLLGTLLHTPKRIPLKDRVTEVVPINTIPDSLGQPYRLPGIGPFTSFVIDHVFTRIPTRDFLRPSERWQMNDLCLCFVERALASYDLEGFLAAAESGELKSNIIAPYLVHPGYDILQRLLTNTSTSLQTTIISYVVEGLGGFDKGLAKEEPYFESTIVRVLRIVLRVLEIQDIFLDVLIPMLSDIDSAPLVGTTHPRSFFTRFDQALSFVPQYVPALAAYVAYPSHSEVVLLSVKILAILSRSSAFSNLATSTERSEESDRILMGYVHALGTETTEDVTIAETIAEQVTGAGAPDVDEMPASLEQAIRAAILDLLIQNTESNRPYPNFAHFLLFGSTKSEHGIQDPHALGAQKACIHVILELLNIGIPTLKGKGKGRHHELSSTPLFALLPALAERCYHVVHQLCVHPRTSAFTMRYLRTREDFFARHLAAVPSQVPQRSEEPPYILVQYQDGARVTTTTATLNSFLSLRSWIFNLVALDLHVLTNKGQHGAVAELLDILFGNDSSIEEANIWEDEIARPFREVGQSHLRIIEFVQSLTFDWSDTLEVQAVELQFLGQLNLLSCVRRDSSGCDIIDRGELLSLLTTARRTLFSQNSIVTPAQAEQLNIETNYILESCAVENHRRQIVHATSTGFEAWRRLLDTTLTKCFDRLPHDHRENMLFDILHVLPPIINSGSIHDSTAVLLSEVILSSITKLREDRRHQIILQSAGGDPDSGALPAERLYAILRSILECILNSNGVELVRGNLYAALINYNHLISSSADLSSMHNDSKLALTWSTKREDSPFGDSMAIVPHKSQSRTRQGGSHLIQTNSLNLMQGSLERLVVTIARDAIDGTEVWRTVAFMALDSLVLLSALDKSHPVPTYLVRHGILSNFVQGLNESDFLLQSVLKPDPDDLNPLYVYEAKMSLFIRMAQTRLGAERLLETRLIPALAQCDYLDARPEADSSFVDHDTFLPSAIQRYHQLFMPSLQLVNALLATLGAKHATASNQVLDFLSRHSATIVILVKNETDDLSLALLEEVHLIVSLCAQVLPLVSQNELMSTHSGFGAINSAILSLSTGCLAGGPWVEQIRPQTDTEITDASTPATGFGPETKFEANVRRTEKTLRKALVAYAGATSDFTEPEISPVLSPICTLSRHEEKGHFLATIPTIGDALEALSTLCNDLAGTLRQISDISAELGARALIAVDNIQDIVGDIDIDFIQDLEIDQKRALICRELERIGQVAKGDARLSISTIEMLLLLLWRHLGFYADDQNPKNPNTNTFAASAMRFLATPDPESLRQDVGKRLGPILQRLQSLVVDDENLAEEWQANQAYVEIMCRRIRDCAGLHDGEQMADDNS</sequence>
<dbReference type="Proteomes" id="UP001383192">
    <property type="component" value="Unassembled WGS sequence"/>
</dbReference>
<dbReference type="PANTHER" id="PTHR31344">
    <property type="entry name" value="NUCLEAR PORE COMPLEX PROTEIN NUP205"/>
    <property type="match status" value="1"/>
</dbReference>
<comment type="similarity">
    <text evidence="2">Belongs to the NUP186/NUP192/NUP205 family.</text>
</comment>
<evidence type="ECO:0008006" key="7">
    <source>
        <dbReference type="Google" id="ProtNLM"/>
    </source>
</evidence>
<keyword evidence="4" id="KW-0539">Nucleus</keyword>
<evidence type="ECO:0000313" key="6">
    <source>
        <dbReference type="Proteomes" id="UP001383192"/>
    </source>
</evidence>
<keyword evidence="3" id="KW-0813">Transport</keyword>
<protein>
    <recommendedName>
        <fullName evidence="7">Nucleoporin</fullName>
    </recommendedName>
</protein>
<dbReference type="InterPro" id="IPR021827">
    <property type="entry name" value="Nup186/Nup192/Nup205"/>
</dbReference>
<dbReference type="EMBL" id="JAYKXP010000053">
    <property type="protein sequence ID" value="KAK7035362.1"/>
    <property type="molecule type" value="Genomic_DNA"/>
</dbReference>
<gene>
    <name evidence="5" type="ORF">VNI00_011893</name>
</gene>
<dbReference type="GO" id="GO:0006999">
    <property type="term" value="P:nuclear pore organization"/>
    <property type="evidence" value="ECO:0007669"/>
    <property type="project" value="TreeGrafter"/>
</dbReference>
<evidence type="ECO:0000256" key="4">
    <source>
        <dbReference type="ARBA" id="ARBA00023242"/>
    </source>
</evidence>
<name>A0AAW0C8E8_9AGAR</name>
<comment type="subcellular location">
    <subcellularLocation>
        <location evidence="1">Nucleus</location>
    </subcellularLocation>
</comment>
<reference evidence="5 6" key="1">
    <citation type="submission" date="2024-01" db="EMBL/GenBank/DDBJ databases">
        <title>A draft genome for a cacao thread blight-causing isolate of Paramarasmius palmivorus.</title>
        <authorList>
            <person name="Baruah I.K."/>
            <person name="Bukari Y."/>
            <person name="Amoako-Attah I."/>
            <person name="Meinhardt L.W."/>
            <person name="Bailey B.A."/>
            <person name="Cohen S.P."/>
        </authorList>
    </citation>
    <scope>NUCLEOTIDE SEQUENCE [LARGE SCALE GENOMIC DNA]</scope>
    <source>
        <strain evidence="5 6">GH-12</strain>
    </source>
</reference>
<dbReference type="Pfam" id="PF11894">
    <property type="entry name" value="Nup192"/>
    <property type="match status" value="1"/>
</dbReference>